<dbReference type="EMBL" id="BTSY01000006">
    <property type="protein sequence ID" value="GMT32162.1"/>
    <property type="molecule type" value="Genomic_DNA"/>
</dbReference>
<feature type="non-terminal residue" evidence="1">
    <location>
        <position position="123"/>
    </location>
</feature>
<protein>
    <submittedName>
        <fullName evidence="1">Uncharacterized protein</fullName>
    </submittedName>
</protein>
<accession>A0AAV5WMA4</accession>
<dbReference type="Proteomes" id="UP001432322">
    <property type="component" value="Unassembled WGS sequence"/>
</dbReference>
<name>A0AAV5WMA4_9BILA</name>
<keyword evidence="2" id="KW-1185">Reference proteome</keyword>
<sequence>KTRVTSLMSCRRGLLLGDEVLLELAHECLLFGSGLETTVSELGRGVDPLEETLVGLARELLGVPSGSDTLESLSAGNTDGVNHLVLGEDLVDEDLKRLTGPFDLIGDGSSIELDLHDVGLLVA</sequence>
<feature type="non-terminal residue" evidence="1">
    <location>
        <position position="1"/>
    </location>
</feature>
<organism evidence="1 2">
    <name type="scientific">Pristionchus fissidentatus</name>
    <dbReference type="NCBI Taxonomy" id="1538716"/>
    <lineage>
        <taxon>Eukaryota</taxon>
        <taxon>Metazoa</taxon>
        <taxon>Ecdysozoa</taxon>
        <taxon>Nematoda</taxon>
        <taxon>Chromadorea</taxon>
        <taxon>Rhabditida</taxon>
        <taxon>Rhabditina</taxon>
        <taxon>Diplogasteromorpha</taxon>
        <taxon>Diplogasteroidea</taxon>
        <taxon>Neodiplogasteridae</taxon>
        <taxon>Pristionchus</taxon>
    </lineage>
</organism>
<reference evidence="1" key="1">
    <citation type="submission" date="2023-10" db="EMBL/GenBank/DDBJ databases">
        <title>Genome assembly of Pristionchus species.</title>
        <authorList>
            <person name="Yoshida K."/>
            <person name="Sommer R.J."/>
        </authorList>
    </citation>
    <scope>NUCLEOTIDE SEQUENCE</scope>
    <source>
        <strain evidence="1">RS5133</strain>
    </source>
</reference>
<comment type="caution">
    <text evidence="1">The sequence shown here is derived from an EMBL/GenBank/DDBJ whole genome shotgun (WGS) entry which is preliminary data.</text>
</comment>
<evidence type="ECO:0000313" key="2">
    <source>
        <dbReference type="Proteomes" id="UP001432322"/>
    </source>
</evidence>
<evidence type="ECO:0000313" key="1">
    <source>
        <dbReference type="EMBL" id="GMT32162.1"/>
    </source>
</evidence>
<gene>
    <name evidence="1" type="ORF">PFISCL1PPCAC_23459</name>
</gene>
<dbReference type="AlphaFoldDB" id="A0AAV5WMA4"/>
<proteinExistence type="predicted"/>